<feature type="transmembrane region" description="Helical" evidence="6">
    <location>
        <begin position="251"/>
        <end position="272"/>
    </location>
</feature>
<keyword evidence="2" id="KW-0813">Transport</keyword>
<evidence type="ECO:0000256" key="6">
    <source>
        <dbReference type="SAM" id="Phobius"/>
    </source>
</evidence>
<proteinExistence type="predicted"/>
<evidence type="ECO:0000313" key="8">
    <source>
        <dbReference type="Proteomes" id="UP000031760"/>
    </source>
</evidence>
<dbReference type="InterPro" id="IPR036259">
    <property type="entry name" value="MFS_trans_sf"/>
</dbReference>
<feature type="transmembrane region" description="Helical" evidence="6">
    <location>
        <begin position="161"/>
        <end position="181"/>
    </location>
</feature>
<feature type="transmembrane region" description="Helical" evidence="6">
    <location>
        <begin position="342"/>
        <end position="360"/>
    </location>
</feature>
<dbReference type="Pfam" id="PF11700">
    <property type="entry name" value="ATG22"/>
    <property type="match status" value="1"/>
</dbReference>
<feature type="transmembrane region" description="Helical" evidence="6">
    <location>
        <begin position="120"/>
        <end position="140"/>
    </location>
</feature>
<keyword evidence="4 6" id="KW-1133">Transmembrane helix</keyword>
<dbReference type="InterPro" id="IPR024671">
    <property type="entry name" value="Atg22-like"/>
</dbReference>
<dbReference type="Proteomes" id="UP000031760">
    <property type="component" value="Chromosome"/>
</dbReference>
<dbReference type="EMBL" id="AP014548">
    <property type="protein sequence ID" value="BAO56394.1"/>
    <property type="molecule type" value="Genomic_DNA"/>
</dbReference>
<evidence type="ECO:0000256" key="1">
    <source>
        <dbReference type="ARBA" id="ARBA00004127"/>
    </source>
</evidence>
<feature type="transmembrane region" description="Helical" evidence="6">
    <location>
        <begin position="381"/>
        <end position="401"/>
    </location>
</feature>
<dbReference type="InterPro" id="IPR050495">
    <property type="entry name" value="ATG22/LtaA_families"/>
</dbReference>
<dbReference type="HOGENOM" id="CLU_017518_3_0_10"/>
<comment type="subcellular location">
    <subcellularLocation>
        <location evidence="1">Endomembrane system</location>
        <topology evidence="1">Multi-pass membrane protein</topology>
    </subcellularLocation>
</comment>
<dbReference type="PANTHER" id="PTHR23519">
    <property type="entry name" value="AUTOPHAGY-RELATED PROTEIN 22"/>
    <property type="match status" value="1"/>
</dbReference>
<gene>
    <name evidence="7" type="ORF">NMS_2385</name>
</gene>
<dbReference type="AlphaFoldDB" id="W8VRP0"/>
<feature type="transmembrane region" description="Helical" evidence="6">
    <location>
        <begin position="63"/>
        <end position="84"/>
    </location>
</feature>
<feature type="transmembrane region" description="Helical" evidence="6">
    <location>
        <begin position="21"/>
        <end position="43"/>
    </location>
</feature>
<feature type="transmembrane region" description="Helical" evidence="6">
    <location>
        <begin position="284"/>
        <end position="306"/>
    </location>
</feature>
<dbReference type="GO" id="GO:0012505">
    <property type="term" value="C:endomembrane system"/>
    <property type="evidence" value="ECO:0007669"/>
    <property type="project" value="UniProtKB-SubCell"/>
</dbReference>
<dbReference type="SUPFAM" id="SSF103473">
    <property type="entry name" value="MFS general substrate transporter"/>
    <property type="match status" value="1"/>
</dbReference>
<feature type="transmembrane region" description="Helical" evidence="6">
    <location>
        <begin position="96"/>
        <end position="114"/>
    </location>
</feature>
<reference evidence="7 8" key="1">
    <citation type="journal article" date="2014" name="Proc. Natl. Acad. Sci. U.S.A.">
        <title>Functional characterization of flavobacteria rhodopsins reveals a unique class of light-driven chloride pump in bacteria.</title>
        <authorList>
            <person name="Yoshizawa S."/>
            <person name="Kumagai Y."/>
            <person name="Kim H."/>
            <person name="Ogura Y."/>
            <person name="Hayashi T."/>
            <person name="Iwasaki W."/>
            <person name="DeLong E.F."/>
            <person name="Kogure K."/>
        </authorList>
    </citation>
    <scope>NUCLEOTIDE SEQUENCE [LARGE SCALE GENOMIC DNA]</scope>
    <source>
        <strain evidence="7 8">S1-08</strain>
    </source>
</reference>
<evidence type="ECO:0000256" key="4">
    <source>
        <dbReference type="ARBA" id="ARBA00022989"/>
    </source>
</evidence>
<dbReference type="Gene3D" id="1.20.1250.20">
    <property type="entry name" value="MFS general substrate transporter like domains"/>
    <property type="match status" value="1"/>
</dbReference>
<organism evidence="7 8">
    <name type="scientific">Nonlabens marinus S1-08</name>
    <dbReference type="NCBI Taxonomy" id="1454201"/>
    <lineage>
        <taxon>Bacteria</taxon>
        <taxon>Pseudomonadati</taxon>
        <taxon>Bacteroidota</taxon>
        <taxon>Flavobacteriia</taxon>
        <taxon>Flavobacteriales</taxon>
        <taxon>Flavobacteriaceae</taxon>
        <taxon>Nonlabens</taxon>
    </lineage>
</organism>
<dbReference type="STRING" id="1454201.NMS_2385"/>
<evidence type="ECO:0000256" key="3">
    <source>
        <dbReference type="ARBA" id="ARBA00022692"/>
    </source>
</evidence>
<keyword evidence="8" id="KW-1185">Reference proteome</keyword>
<evidence type="ECO:0000256" key="2">
    <source>
        <dbReference type="ARBA" id="ARBA00022448"/>
    </source>
</evidence>
<name>W8VRP0_9FLAO</name>
<dbReference type="PANTHER" id="PTHR23519:SF1">
    <property type="entry name" value="AUTOPHAGY-RELATED PROTEIN 22"/>
    <property type="match status" value="1"/>
</dbReference>
<evidence type="ECO:0000256" key="5">
    <source>
        <dbReference type="ARBA" id="ARBA00023136"/>
    </source>
</evidence>
<sequence length="441" mass="48876">MQKTYPKGHKKLLNAWAFYDWANSVYSLVIASAVFPIYYSAISKNAFETGNVPDAIQGMNNETIIIITTAIAFLIVSIISPILSGVADYSGKKKRFLQFFCYLGGTCSIGLAFFSFDYLWISLAVYLLALVGFWGSLVFYNSYLPDVAFPEQQDKVSAHGFTMGYIGSVILLIICLILIQGGFFESEKLPTQISFVLVGVWWIGFAQYTYSYLPMGTRKDRSDVKNIFTNGFLELQKIWKQLGENRQMKRYLAAFFIYSMAVQTVMLVATYFGTEEVEWGEGGATTGLIISILLIQLVAIVGAYVASSLSRKHGNINVLIGINIIWATVCVYGYFVTTPMQFYITAGFVGFVMGSIQSLSRSTYSKMIPEGSLDTASFFSFFDVAEKIGIVIGMFLFAVVGEITGSMRGSILFLVVFFVIGILLLLRVPKLKTLAVSSSTD</sequence>
<keyword evidence="5 6" id="KW-0472">Membrane</keyword>
<protein>
    <submittedName>
        <fullName evidence="7">Membrane protein</fullName>
    </submittedName>
</protein>
<feature type="transmembrane region" description="Helical" evidence="6">
    <location>
        <begin position="193"/>
        <end position="213"/>
    </location>
</feature>
<dbReference type="RefSeq" id="WP_041496884.1">
    <property type="nucleotide sequence ID" value="NZ_AP014548.1"/>
</dbReference>
<accession>W8VRP0</accession>
<keyword evidence="3 6" id="KW-0812">Transmembrane</keyword>
<evidence type="ECO:0000313" key="7">
    <source>
        <dbReference type="EMBL" id="BAO56394.1"/>
    </source>
</evidence>
<feature type="transmembrane region" description="Helical" evidence="6">
    <location>
        <begin position="318"/>
        <end position="336"/>
    </location>
</feature>
<dbReference type="OrthoDB" id="9768783at2"/>
<dbReference type="KEGG" id="nmf:NMS_2385"/>
<feature type="transmembrane region" description="Helical" evidence="6">
    <location>
        <begin position="407"/>
        <end position="426"/>
    </location>
</feature>